<accession>A0ABT8TS11</accession>
<name>A0ABT8TS11_9ACTN</name>
<reference evidence="2" key="1">
    <citation type="submission" date="2023-06" db="EMBL/GenBank/DDBJ databases">
        <title>Genome sequence of Nocardioides sp. SOB44.</title>
        <authorList>
            <person name="Zhang G."/>
        </authorList>
    </citation>
    <scope>NUCLEOTIDE SEQUENCE</scope>
    <source>
        <strain evidence="2">SOB44</strain>
    </source>
</reference>
<gene>
    <name evidence="2" type="ORF">QWJ41_12930</name>
</gene>
<evidence type="ECO:0000313" key="2">
    <source>
        <dbReference type="EMBL" id="MDO3396626.1"/>
    </source>
</evidence>
<dbReference type="Proteomes" id="UP001168363">
    <property type="component" value="Unassembled WGS sequence"/>
</dbReference>
<evidence type="ECO:0000313" key="3">
    <source>
        <dbReference type="Proteomes" id="UP001168363"/>
    </source>
</evidence>
<feature type="signal peptide" evidence="1">
    <location>
        <begin position="1"/>
        <end position="34"/>
    </location>
</feature>
<proteinExistence type="predicted"/>
<protein>
    <recommendedName>
        <fullName evidence="4">Secreted protein</fullName>
    </recommendedName>
</protein>
<dbReference type="RefSeq" id="WP_302708766.1">
    <property type="nucleotide sequence ID" value="NZ_JAULSC010000012.1"/>
</dbReference>
<feature type="chain" id="PRO_5047374357" description="Secreted protein" evidence="1">
    <location>
        <begin position="35"/>
        <end position="174"/>
    </location>
</feature>
<evidence type="ECO:0008006" key="4">
    <source>
        <dbReference type="Google" id="ProtNLM"/>
    </source>
</evidence>
<sequence length="174" mass="19528">MRRSSRFPVVVAATFATTALSLTLSATPSASVAAAPVTTAQVSAATAAAERRTDDDRTRGWARLTTYRRAALEGCRPPRKDGFRRIVLRLHNVHDKRLRRAEISFKDRAYSQPWSGSSRTPWVQPGRAAPLARVSTTGRLVTQRLRVRLRTRHDASPVRSLRWSDVPTCRRGRR</sequence>
<dbReference type="EMBL" id="JAULSC010000012">
    <property type="protein sequence ID" value="MDO3396626.1"/>
    <property type="molecule type" value="Genomic_DNA"/>
</dbReference>
<comment type="caution">
    <text evidence="2">The sequence shown here is derived from an EMBL/GenBank/DDBJ whole genome shotgun (WGS) entry which is preliminary data.</text>
</comment>
<evidence type="ECO:0000256" key="1">
    <source>
        <dbReference type="SAM" id="SignalP"/>
    </source>
</evidence>
<keyword evidence="1" id="KW-0732">Signal</keyword>
<keyword evidence="3" id="KW-1185">Reference proteome</keyword>
<organism evidence="2 3">
    <name type="scientific">Nocardioides cremeus</name>
    <dbReference type="NCBI Taxonomy" id="3058044"/>
    <lineage>
        <taxon>Bacteria</taxon>
        <taxon>Bacillati</taxon>
        <taxon>Actinomycetota</taxon>
        <taxon>Actinomycetes</taxon>
        <taxon>Propionibacteriales</taxon>
        <taxon>Nocardioidaceae</taxon>
        <taxon>Nocardioides</taxon>
    </lineage>
</organism>